<evidence type="ECO:0000256" key="3">
    <source>
        <dbReference type="ARBA" id="ARBA00023014"/>
    </source>
</evidence>
<keyword evidence="6" id="KW-1185">Reference proteome</keyword>
<evidence type="ECO:0000313" key="6">
    <source>
        <dbReference type="Proteomes" id="UP000075374"/>
    </source>
</evidence>
<evidence type="ECO:0000256" key="2">
    <source>
        <dbReference type="ARBA" id="ARBA00023004"/>
    </source>
</evidence>
<dbReference type="InterPro" id="IPR004108">
    <property type="entry name" value="Fe_hydrogenase_lsu_C"/>
</dbReference>
<dbReference type="InterPro" id="IPR017900">
    <property type="entry name" value="4Fe4S_Fe_S_CS"/>
</dbReference>
<dbReference type="STRING" id="1121305.CLCOL_16680"/>
<dbReference type="Gene3D" id="3.30.70.20">
    <property type="match status" value="1"/>
</dbReference>
<dbReference type="GO" id="GO:0051536">
    <property type="term" value="F:iron-sulfur cluster binding"/>
    <property type="evidence" value="ECO:0007669"/>
    <property type="project" value="UniProtKB-KW"/>
</dbReference>
<name>A0A151ALY2_9CLOT</name>
<dbReference type="Proteomes" id="UP000075374">
    <property type="component" value="Unassembled WGS sequence"/>
</dbReference>
<feature type="domain" description="4Fe-4S ferredoxin-type" evidence="4">
    <location>
        <begin position="110"/>
        <end position="140"/>
    </location>
</feature>
<dbReference type="GO" id="GO:0008901">
    <property type="term" value="F:ferredoxin hydrogenase activity"/>
    <property type="evidence" value="ECO:0007669"/>
    <property type="project" value="UniProtKB-EC"/>
</dbReference>
<dbReference type="SUPFAM" id="SSF54862">
    <property type="entry name" value="4Fe-4S ferredoxins"/>
    <property type="match status" value="1"/>
</dbReference>
<dbReference type="RefSeq" id="WP_061858510.1">
    <property type="nucleotide sequence ID" value="NZ_LTBB01000008.1"/>
</dbReference>
<dbReference type="AlphaFoldDB" id="A0A151ALY2"/>
<dbReference type="Pfam" id="PF02906">
    <property type="entry name" value="Fe_hyd_lg_C"/>
    <property type="match status" value="1"/>
</dbReference>
<protein>
    <submittedName>
        <fullName evidence="5">Iron hydrogenase 1</fullName>
        <ecNumber evidence="5">1.12.7.2</ecNumber>
    </submittedName>
</protein>
<gene>
    <name evidence="5" type="ORF">CLCOL_16680</name>
</gene>
<dbReference type="Gene3D" id="3.40.950.10">
    <property type="entry name" value="Fe-only Hydrogenase (Larger Subunit), Chain L, domain 3"/>
    <property type="match status" value="1"/>
</dbReference>
<organism evidence="5 6">
    <name type="scientific">Clostridium colicanis DSM 13634</name>
    <dbReference type="NCBI Taxonomy" id="1121305"/>
    <lineage>
        <taxon>Bacteria</taxon>
        <taxon>Bacillati</taxon>
        <taxon>Bacillota</taxon>
        <taxon>Clostridia</taxon>
        <taxon>Eubacteriales</taxon>
        <taxon>Clostridiaceae</taxon>
        <taxon>Clostridium</taxon>
    </lineage>
</organism>
<keyword evidence="5" id="KW-0560">Oxidoreductase</keyword>
<evidence type="ECO:0000256" key="1">
    <source>
        <dbReference type="ARBA" id="ARBA00022723"/>
    </source>
</evidence>
<reference evidence="5 6" key="1">
    <citation type="submission" date="2016-02" db="EMBL/GenBank/DDBJ databases">
        <title>Genome sequence of Clostridium colicanis DSM 13634.</title>
        <authorList>
            <person name="Poehlein A."/>
            <person name="Daniel R."/>
        </authorList>
    </citation>
    <scope>NUCLEOTIDE SEQUENCE [LARGE SCALE GENOMIC DNA]</scope>
    <source>
        <strain evidence="5 6">DSM 13634</strain>
    </source>
</reference>
<keyword evidence="2" id="KW-0408">Iron</keyword>
<dbReference type="PANTHER" id="PTHR11615">
    <property type="entry name" value="NITRATE, FORMATE, IRON DEHYDROGENASE"/>
    <property type="match status" value="1"/>
</dbReference>
<dbReference type="InterPro" id="IPR017896">
    <property type="entry name" value="4Fe4S_Fe-S-bd"/>
</dbReference>
<dbReference type="EMBL" id="LTBB01000008">
    <property type="protein sequence ID" value="KYH28655.1"/>
    <property type="molecule type" value="Genomic_DNA"/>
</dbReference>
<accession>A0A151ALY2</accession>
<dbReference type="PROSITE" id="PS51379">
    <property type="entry name" value="4FE4S_FER_2"/>
    <property type="match status" value="1"/>
</dbReference>
<dbReference type="PATRIC" id="fig|1121305.3.peg.1668"/>
<dbReference type="Pfam" id="PF00037">
    <property type="entry name" value="Fer4"/>
    <property type="match status" value="1"/>
</dbReference>
<evidence type="ECO:0000313" key="5">
    <source>
        <dbReference type="EMBL" id="KYH28655.1"/>
    </source>
</evidence>
<dbReference type="EC" id="1.12.7.2" evidence="5"/>
<evidence type="ECO:0000259" key="4">
    <source>
        <dbReference type="PROSITE" id="PS51379"/>
    </source>
</evidence>
<dbReference type="SUPFAM" id="SSF53920">
    <property type="entry name" value="Fe-only hydrogenase"/>
    <property type="match status" value="1"/>
</dbReference>
<comment type="caution">
    <text evidence="5">The sequence shown here is derived from an EMBL/GenBank/DDBJ whole genome shotgun (WGS) entry which is preliminary data.</text>
</comment>
<dbReference type="InterPro" id="IPR009016">
    <property type="entry name" value="Fe_hydrogenase"/>
</dbReference>
<dbReference type="PROSITE" id="PS00198">
    <property type="entry name" value="4FE4S_FER_1"/>
    <property type="match status" value="1"/>
</dbReference>
<keyword evidence="1" id="KW-0479">Metal-binding</keyword>
<proteinExistence type="predicted"/>
<sequence length="448" mass="50160">MNNEHGTLFKSLVKAYYDDTFEDMVASLLSKEDTNKEYLSKTISFLCGVDVDYDDNFVQNLKKAIANYEIRHKIVHKVRECSMDCADESGKTMCQKSCPFDAILVDKNTNKTYISLDRCTDCGFCVDACPTGSILDKVEFIPLLDLLNKENLVIAAVAPSIIGQFGENVTINQLRTAFKMLGFADMVEVAFFADMLTIKEAIEFDHLVNKVDDFMITSCCCPMWIGMLKKLFHELLPHVSPSVSPMIAAGKVLKELNPNCKVVFIGPCIAKKSEAKEEDLIGVIDYVLTYQELKDIFDTLEIHPQKLEEDFATEYASREGRLYGRTGGVSIAVTEAIKNLFPNKAKYLKAIQGNGVKECREILTKLKEGNIEANFIEGMGCVGGCVGGPKAILPHEKGRKLLDEFADNSDISVSIDSDRMKDILKRIGMDSIEDFKNKDKIKIFLRDF</sequence>
<keyword evidence="3" id="KW-0411">Iron-sulfur</keyword>
<dbReference type="GO" id="GO:0046872">
    <property type="term" value="F:metal ion binding"/>
    <property type="evidence" value="ECO:0007669"/>
    <property type="project" value="UniProtKB-KW"/>
</dbReference>
<dbReference type="InterPro" id="IPR050340">
    <property type="entry name" value="Cytosolic_Fe-S_CAF"/>
</dbReference>